<dbReference type="InterPro" id="IPR001789">
    <property type="entry name" value="Sig_transdc_resp-reg_receiver"/>
</dbReference>
<evidence type="ECO:0000256" key="7">
    <source>
        <dbReference type="ARBA" id="ARBA00023163"/>
    </source>
</evidence>
<evidence type="ECO:0000259" key="10">
    <source>
        <dbReference type="PROSITE" id="PS50110"/>
    </source>
</evidence>
<keyword evidence="2" id="KW-0963">Cytoplasm</keyword>
<dbReference type="EMBL" id="CP034346">
    <property type="protein sequence ID" value="AZS14395.1"/>
    <property type="molecule type" value="Genomic_DNA"/>
</dbReference>
<comment type="subcellular location">
    <subcellularLocation>
        <location evidence="1">Cytoplasm</location>
    </subcellularLocation>
</comment>
<dbReference type="SMART" id="SM00342">
    <property type="entry name" value="HTH_ARAC"/>
    <property type="match status" value="1"/>
</dbReference>
<accession>A0A3S9UVP9</accession>
<evidence type="ECO:0000256" key="1">
    <source>
        <dbReference type="ARBA" id="ARBA00004496"/>
    </source>
</evidence>
<dbReference type="Pfam" id="PF00072">
    <property type="entry name" value="Response_reg"/>
    <property type="match status" value="1"/>
</dbReference>
<evidence type="ECO:0000256" key="5">
    <source>
        <dbReference type="ARBA" id="ARBA00023015"/>
    </source>
</evidence>
<keyword evidence="3 8" id="KW-0597">Phosphoprotein</keyword>
<dbReference type="InterPro" id="IPR009057">
    <property type="entry name" value="Homeodomain-like_sf"/>
</dbReference>
<keyword evidence="5" id="KW-0805">Transcription regulation</keyword>
<protein>
    <submittedName>
        <fullName evidence="11">Response regulator</fullName>
    </submittedName>
</protein>
<evidence type="ECO:0000256" key="6">
    <source>
        <dbReference type="ARBA" id="ARBA00023125"/>
    </source>
</evidence>
<evidence type="ECO:0000313" key="12">
    <source>
        <dbReference type="Proteomes" id="UP000270678"/>
    </source>
</evidence>
<dbReference type="SUPFAM" id="SSF52172">
    <property type="entry name" value="CheY-like"/>
    <property type="match status" value="1"/>
</dbReference>
<keyword evidence="4" id="KW-0902">Two-component regulatory system</keyword>
<dbReference type="Gene3D" id="1.10.10.60">
    <property type="entry name" value="Homeodomain-like"/>
    <property type="match status" value="2"/>
</dbReference>
<evidence type="ECO:0000259" key="9">
    <source>
        <dbReference type="PROSITE" id="PS01124"/>
    </source>
</evidence>
<dbReference type="OrthoDB" id="159632at2"/>
<dbReference type="InterPro" id="IPR018062">
    <property type="entry name" value="HTH_AraC-typ_CS"/>
</dbReference>
<dbReference type="PANTHER" id="PTHR42713:SF3">
    <property type="entry name" value="TRANSCRIPTIONAL REGULATORY PROTEIN HPTR"/>
    <property type="match status" value="1"/>
</dbReference>
<dbReference type="KEGG" id="plut:EI981_07960"/>
<dbReference type="InterPro" id="IPR011006">
    <property type="entry name" value="CheY-like_superfamily"/>
</dbReference>
<reference evidence="12" key="1">
    <citation type="submission" date="2018-12" db="EMBL/GenBank/DDBJ databases">
        <title>Complete genome sequence of Paenibacillus sp. MBLB1234.</title>
        <authorList>
            <person name="Nam Y.-D."/>
            <person name="Kang J."/>
            <person name="Chung W.-H."/>
            <person name="Park Y.S."/>
        </authorList>
    </citation>
    <scope>NUCLEOTIDE SEQUENCE [LARGE SCALE GENOMIC DNA]</scope>
    <source>
        <strain evidence="12">MBLB1234</strain>
    </source>
</reference>
<dbReference type="CDD" id="cd17536">
    <property type="entry name" value="REC_YesN-like"/>
    <property type="match status" value="1"/>
</dbReference>
<dbReference type="PRINTS" id="PR00032">
    <property type="entry name" value="HTHARAC"/>
</dbReference>
<dbReference type="Pfam" id="PF12833">
    <property type="entry name" value="HTH_18"/>
    <property type="match status" value="1"/>
</dbReference>
<dbReference type="RefSeq" id="WP_126997025.1">
    <property type="nucleotide sequence ID" value="NZ_CP034346.1"/>
</dbReference>
<evidence type="ECO:0000256" key="3">
    <source>
        <dbReference type="ARBA" id="ARBA00022553"/>
    </source>
</evidence>
<dbReference type="PROSITE" id="PS01124">
    <property type="entry name" value="HTH_ARAC_FAMILY_2"/>
    <property type="match status" value="1"/>
</dbReference>
<dbReference type="PANTHER" id="PTHR42713">
    <property type="entry name" value="HISTIDINE KINASE-RELATED"/>
    <property type="match status" value="1"/>
</dbReference>
<name>A0A3S9UVP9_9BACL</name>
<proteinExistence type="predicted"/>
<dbReference type="InterPro" id="IPR018060">
    <property type="entry name" value="HTH_AraC"/>
</dbReference>
<dbReference type="GO" id="GO:0043565">
    <property type="term" value="F:sequence-specific DNA binding"/>
    <property type="evidence" value="ECO:0007669"/>
    <property type="project" value="InterPro"/>
</dbReference>
<keyword evidence="12" id="KW-1185">Reference proteome</keyword>
<dbReference type="PROSITE" id="PS50110">
    <property type="entry name" value="RESPONSE_REGULATORY"/>
    <property type="match status" value="1"/>
</dbReference>
<dbReference type="InterPro" id="IPR020449">
    <property type="entry name" value="Tscrpt_reg_AraC-type_HTH"/>
</dbReference>
<dbReference type="SUPFAM" id="SSF46689">
    <property type="entry name" value="Homeodomain-like"/>
    <property type="match status" value="2"/>
</dbReference>
<dbReference type="AlphaFoldDB" id="A0A3S9UVP9"/>
<dbReference type="PROSITE" id="PS00041">
    <property type="entry name" value="HTH_ARAC_FAMILY_1"/>
    <property type="match status" value="1"/>
</dbReference>
<dbReference type="Proteomes" id="UP000270678">
    <property type="component" value="Chromosome"/>
</dbReference>
<keyword evidence="7" id="KW-0804">Transcription</keyword>
<feature type="domain" description="HTH araC/xylS-type" evidence="9">
    <location>
        <begin position="414"/>
        <end position="512"/>
    </location>
</feature>
<dbReference type="InterPro" id="IPR051552">
    <property type="entry name" value="HptR"/>
</dbReference>
<organism evidence="11 12">
    <name type="scientific">Paenibacillus lutimineralis</name>
    <dbReference type="NCBI Taxonomy" id="2707005"/>
    <lineage>
        <taxon>Bacteria</taxon>
        <taxon>Bacillati</taxon>
        <taxon>Bacillota</taxon>
        <taxon>Bacilli</taxon>
        <taxon>Bacillales</taxon>
        <taxon>Paenibacillaceae</taxon>
        <taxon>Paenibacillus</taxon>
    </lineage>
</organism>
<keyword evidence="6" id="KW-0238">DNA-binding</keyword>
<dbReference type="SMART" id="SM00448">
    <property type="entry name" value="REC"/>
    <property type="match status" value="1"/>
</dbReference>
<sequence length="516" mass="59687">MRVLIVDDEEHVREGIELAVDWEQHGIDERLQAENGSQALELIREYKPEIVFCDMSMPEMNGIQLLDLIRRGFPDIQVIVVSGYDDFIYTQATIRAKGVDYILKPFKKRDLEQALLQAVDLCKQRVNSQQASRDTGFLVQQADYVVMEQKMSQLLKGDDTSIADVENYCRNFGLSPDCVRISLILMRNGSRLLKQRYDGDSSLFSFAVKNMAQETLAGYESHLLFCFEEELWVLVTAEASVSGVRNSLNFYINKMTAAWSSTIGLETFTGVSQYVSNLLGIQQQYSSARAELIQSPVIAGERSDLDKPSLSDRELQLNIALENGDKLRVEELIRGFTAELGQYGHLSLAELQRYTKEANYMLERAILQMNKDMEGMSLSPWISCIKEWESRWIQQWWRLIEEGGNSGYEGRSIQLIHDYIEQHFHENFSLNELAEKFHFSPQYIARRFKEKYNMTIITYQMELRMQKAKSLLEYTDLPVVKISEMIGYQDESYFSKVFRKQHGLPPLKYRKRVQGS</sequence>
<feature type="modified residue" description="4-aspartylphosphate" evidence="8">
    <location>
        <position position="54"/>
    </location>
</feature>
<evidence type="ECO:0000256" key="8">
    <source>
        <dbReference type="PROSITE-ProRule" id="PRU00169"/>
    </source>
</evidence>
<evidence type="ECO:0000256" key="4">
    <source>
        <dbReference type="ARBA" id="ARBA00023012"/>
    </source>
</evidence>
<feature type="domain" description="Response regulatory" evidence="10">
    <location>
        <begin position="2"/>
        <end position="119"/>
    </location>
</feature>
<evidence type="ECO:0000313" key="11">
    <source>
        <dbReference type="EMBL" id="AZS14395.1"/>
    </source>
</evidence>
<dbReference type="Gene3D" id="3.40.50.2300">
    <property type="match status" value="1"/>
</dbReference>
<gene>
    <name evidence="11" type="ORF">EI981_07960</name>
</gene>
<evidence type="ECO:0000256" key="2">
    <source>
        <dbReference type="ARBA" id="ARBA00022490"/>
    </source>
</evidence>
<dbReference type="GO" id="GO:0003700">
    <property type="term" value="F:DNA-binding transcription factor activity"/>
    <property type="evidence" value="ECO:0007669"/>
    <property type="project" value="InterPro"/>
</dbReference>
<dbReference type="GO" id="GO:0005737">
    <property type="term" value="C:cytoplasm"/>
    <property type="evidence" value="ECO:0007669"/>
    <property type="project" value="UniProtKB-SubCell"/>
</dbReference>
<dbReference type="GO" id="GO:0000160">
    <property type="term" value="P:phosphorelay signal transduction system"/>
    <property type="evidence" value="ECO:0007669"/>
    <property type="project" value="UniProtKB-KW"/>
</dbReference>